<gene>
    <name evidence="1" type="ORF">Bfra_000729</name>
</gene>
<accession>A0A8H6B3X9</accession>
<dbReference type="Proteomes" id="UP000531561">
    <property type="component" value="Unassembled WGS sequence"/>
</dbReference>
<dbReference type="EMBL" id="JABFCT010000002">
    <property type="protein sequence ID" value="KAF5878562.1"/>
    <property type="molecule type" value="Genomic_DNA"/>
</dbReference>
<dbReference type="RefSeq" id="XP_037197506.1">
    <property type="nucleotide sequence ID" value="XM_037331173.1"/>
</dbReference>
<evidence type="ECO:0000313" key="1">
    <source>
        <dbReference type="EMBL" id="KAF5878562.1"/>
    </source>
</evidence>
<reference evidence="1 2" key="1">
    <citation type="journal article" date="2020" name="Phytopathology">
        <title>A high-quality genome resource of Botrytis fragariae, a new and rapidly spreading fungal pathogen causing strawberry gray mold in the U.S.A.</title>
        <authorList>
            <person name="Wu Y."/>
            <person name="Saski C.A."/>
            <person name="Schnabel G."/>
            <person name="Xiao S."/>
            <person name="Hu M."/>
        </authorList>
    </citation>
    <scope>NUCLEOTIDE SEQUENCE [LARGE SCALE GENOMIC DNA]</scope>
    <source>
        <strain evidence="1 2">BVB16</strain>
    </source>
</reference>
<organism evidence="1 2">
    <name type="scientific">Botrytis fragariae</name>
    <dbReference type="NCBI Taxonomy" id="1964551"/>
    <lineage>
        <taxon>Eukaryota</taxon>
        <taxon>Fungi</taxon>
        <taxon>Dikarya</taxon>
        <taxon>Ascomycota</taxon>
        <taxon>Pezizomycotina</taxon>
        <taxon>Leotiomycetes</taxon>
        <taxon>Helotiales</taxon>
        <taxon>Sclerotiniaceae</taxon>
        <taxon>Botrytis</taxon>
    </lineage>
</organism>
<protein>
    <submittedName>
        <fullName evidence="1">Uncharacterized protein</fullName>
    </submittedName>
</protein>
<evidence type="ECO:0000313" key="2">
    <source>
        <dbReference type="Proteomes" id="UP000531561"/>
    </source>
</evidence>
<comment type="caution">
    <text evidence="1">The sequence shown here is derived from an EMBL/GenBank/DDBJ whole genome shotgun (WGS) entry which is preliminary data.</text>
</comment>
<sequence length="93" mass="10601">MIRIFKLVWGFGDLYCWTALSPLPPQHMNLSHRIALFAAYHSFARARANNTAVSHGVLKGQLPIDRWHQGHWLKIAAEAALVAIERGFNHYSH</sequence>
<dbReference type="GeneID" id="59254865"/>
<keyword evidence="2" id="KW-1185">Reference proteome</keyword>
<name>A0A8H6B3X9_9HELO</name>
<proteinExistence type="predicted"/>
<dbReference type="AlphaFoldDB" id="A0A8H6B3X9"/>